<dbReference type="Pfam" id="PF23892">
    <property type="entry name" value="Ig_CycH"/>
    <property type="match status" value="1"/>
</dbReference>
<proteinExistence type="predicted"/>
<dbReference type="PANTHER" id="PTHR47870">
    <property type="entry name" value="CYTOCHROME C-TYPE BIOGENESIS PROTEIN CCMH"/>
    <property type="match status" value="1"/>
</dbReference>
<dbReference type="Gene3D" id="1.25.40.10">
    <property type="entry name" value="Tetratricopeptide repeat domain"/>
    <property type="match status" value="1"/>
</dbReference>
<protein>
    <submittedName>
        <fullName evidence="7">Tetratricopeptide repeat protein</fullName>
    </submittedName>
</protein>
<dbReference type="InterPro" id="IPR056413">
    <property type="entry name" value="TPR_CcmH_CycH"/>
</dbReference>
<feature type="transmembrane region" description="Helical" evidence="4">
    <location>
        <begin position="6"/>
        <end position="26"/>
    </location>
</feature>
<comment type="caution">
    <text evidence="7">The sequence shown here is derived from an EMBL/GenBank/DDBJ whole genome shotgun (WGS) entry which is preliminary data.</text>
</comment>
<reference evidence="7" key="1">
    <citation type="submission" date="2021-10" db="EMBL/GenBank/DDBJ databases">
        <authorList>
            <person name="Lyu M."/>
            <person name="Wang X."/>
            <person name="Meng X."/>
            <person name="Xu K."/>
        </authorList>
    </citation>
    <scope>NUCLEOTIDE SEQUENCE</scope>
    <source>
        <strain evidence="7">A6</strain>
    </source>
</reference>
<keyword evidence="8" id="KW-1185">Reference proteome</keyword>
<feature type="domain" description="Cytochrome c-type biogenesis protein H TPR" evidence="6">
    <location>
        <begin position="65"/>
        <end position="191"/>
    </location>
</feature>
<dbReference type="Proteomes" id="UP001165293">
    <property type="component" value="Unassembled WGS sequence"/>
</dbReference>
<keyword evidence="1" id="KW-0677">Repeat</keyword>
<dbReference type="InterPro" id="IPR056412">
    <property type="entry name" value="Ig_CycH"/>
</dbReference>
<dbReference type="InterPro" id="IPR011990">
    <property type="entry name" value="TPR-like_helical_dom_sf"/>
</dbReference>
<evidence type="ECO:0000313" key="8">
    <source>
        <dbReference type="Proteomes" id="UP001165293"/>
    </source>
</evidence>
<dbReference type="EMBL" id="JAJGAK010000001">
    <property type="protein sequence ID" value="MCC8361755.1"/>
    <property type="molecule type" value="Genomic_DNA"/>
</dbReference>
<gene>
    <name evidence="7" type="ORF">LK996_01485</name>
</gene>
<evidence type="ECO:0000256" key="1">
    <source>
        <dbReference type="ARBA" id="ARBA00022737"/>
    </source>
</evidence>
<evidence type="ECO:0000256" key="2">
    <source>
        <dbReference type="ARBA" id="ARBA00022748"/>
    </source>
</evidence>
<feature type="transmembrane region" description="Helical" evidence="4">
    <location>
        <begin position="33"/>
        <end position="52"/>
    </location>
</feature>
<keyword evidence="3" id="KW-0802">TPR repeat</keyword>
<keyword evidence="2" id="KW-0201">Cytochrome c-type biogenesis</keyword>
<organism evidence="7 8">
    <name type="scientific">Noviluteimonas lactosilytica</name>
    <dbReference type="NCBI Taxonomy" id="2888523"/>
    <lineage>
        <taxon>Bacteria</taxon>
        <taxon>Pseudomonadati</taxon>
        <taxon>Pseudomonadota</taxon>
        <taxon>Gammaproteobacteria</taxon>
        <taxon>Lysobacterales</taxon>
        <taxon>Lysobacteraceae</taxon>
        <taxon>Noviluteimonas</taxon>
    </lineage>
</organism>
<evidence type="ECO:0000313" key="7">
    <source>
        <dbReference type="EMBL" id="MCC8361755.1"/>
    </source>
</evidence>
<dbReference type="PANTHER" id="PTHR47870:SF1">
    <property type="entry name" value="CYTOCHROME C-TYPE BIOGENESIS PROTEIN CCMH"/>
    <property type="match status" value="1"/>
</dbReference>
<dbReference type="RefSeq" id="WP_230525405.1">
    <property type="nucleotide sequence ID" value="NZ_JAJGAK010000001.1"/>
</dbReference>
<sequence length="348" mass="36442">MSPALSFAIAGALLVLVVAVVLLRPLLRESPKVVIGIAVCFSLAAVALYRVVGTPAALEVQANAAMPQTLDDAIKQLQAELAKNPDQPEGWRLLGQALGNSQRFAESRDAYAHAAKLTPKEPDVLVEAAQARALAAPERRFDAQAVTMLQQALEVQPQHQRARWFLGIAQRQAGDDAEAVRTWEPLLAMVDGATANSLRGQINDARKAAGMAPLAAPVQPATPTASAATATANALHVRVQLDPDLAARARLRGDATVFVIARAAGGPPMPVAVERHALSDLPLDVTLDDGDSPMPTAKLSALKDVEVLARISASGDAIPQAGDLESAPARVTLPATTPVDLTIGSMRQ</sequence>
<evidence type="ECO:0000256" key="4">
    <source>
        <dbReference type="SAM" id="Phobius"/>
    </source>
</evidence>
<keyword evidence="4" id="KW-0472">Membrane</keyword>
<name>A0ABS8JE18_9GAMM</name>
<dbReference type="InterPro" id="IPR051263">
    <property type="entry name" value="C-type_cytochrome_biogenesis"/>
</dbReference>
<keyword evidence="4" id="KW-1133">Transmembrane helix</keyword>
<accession>A0ABS8JE18</accession>
<dbReference type="SUPFAM" id="SSF48452">
    <property type="entry name" value="TPR-like"/>
    <property type="match status" value="1"/>
</dbReference>
<keyword evidence="4" id="KW-0812">Transmembrane</keyword>
<evidence type="ECO:0000256" key="3">
    <source>
        <dbReference type="ARBA" id="ARBA00022803"/>
    </source>
</evidence>
<evidence type="ECO:0000259" key="6">
    <source>
        <dbReference type="Pfam" id="PF23914"/>
    </source>
</evidence>
<evidence type="ECO:0000259" key="5">
    <source>
        <dbReference type="Pfam" id="PF23892"/>
    </source>
</evidence>
<feature type="domain" description="Cytochrome c-type biogenesis protein H Ig-like" evidence="5">
    <location>
        <begin position="235"/>
        <end position="343"/>
    </location>
</feature>
<dbReference type="Pfam" id="PF23914">
    <property type="entry name" value="TPR_CcmH_CycH"/>
    <property type="match status" value="1"/>
</dbReference>